<comment type="caution">
    <text evidence="4">The sequence shown here is derived from an EMBL/GenBank/DDBJ whole genome shotgun (WGS) entry which is preliminary data.</text>
</comment>
<comment type="similarity">
    <text evidence="1">Belongs to the zinc-containing alcohol dehydrogenase family.</text>
</comment>
<keyword evidence="5" id="KW-1185">Reference proteome</keyword>
<dbReference type="SUPFAM" id="SSF50129">
    <property type="entry name" value="GroES-like"/>
    <property type="match status" value="1"/>
</dbReference>
<evidence type="ECO:0000313" key="4">
    <source>
        <dbReference type="EMBL" id="EHL01583.1"/>
    </source>
</evidence>
<evidence type="ECO:0000256" key="1">
    <source>
        <dbReference type="ARBA" id="ARBA00008072"/>
    </source>
</evidence>
<dbReference type="SUPFAM" id="SSF51735">
    <property type="entry name" value="NAD(P)-binding Rossmann-fold domains"/>
    <property type="match status" value="1"/>
</dbReference>
<dbReference type="AlphaFoldDB" id="H0EIV2"/>
<accession>H0EIV2</accession>
<keyword evidence="2" id="KW-0560">Oxidoreductase</keyword>
<dbReference type="EMBL" id="AGUE01000049">
    <property type="protein sequence ID" value="EHL01583.1"/>
    <property type="molecule type" value="Genomic_DNA"/>
</dbReference>
<dbReference type="Proteomes" id="UP000005446">
    <property type="component" value="Unassembled WGS sequence"/>
</dbReference>
<dbReference type="InParanoid" id="H0EIV2"/>
<dbReference type="HOGENOM" id="CLU_026673_16_5_1"/>
<evidence type="ECO:0000259" key="3">
    <source>
        <dbReference type="SMART" id="SM00829"/>
    </source>
</evidence>
<dbReference type="InterPro" id="IPR020843">
    <property type="entry name" value="ER"/>
</dbReference>
<name>H0EIV2_GLAL7</name>
<gene>
    <name evidence="4" type="ORF">M7I_2468</name>
</gene>
<sequence>MGLLRSAAWLPSLRANLKIGPSPYTSPLPDQIAIKTRAIAINPVDWMVQTAAGGLVYPHLKTPFVAGTDVAGEVVEIGSSVTRFKVGDRVLGYAIGTAGPPIKAGSHESAFQEYVVLREHLSSPVPDAMSFEEASIIPMGISTAACGLFQDDQLGLQLPSSPPAKPTGKTLIIWGGSTSVGCNTIQLAVAAGYEVITTCSPKNFKLVKSLGATHVFDYNSPTVIADITNLMKTRISAGAYSIGSGAADACRSILSHCNGSKFIAMATYPVPQKPLELFVLPRTMFGFVTWNIKHWILCKFLGVNSKFIFGYTLIDNGVGKMLYADYLPEALKEGTFVSSPAVRVVGRGLESVQPAFEVQRKGVSAEKIVRLNGPSAQILA</sequence>
<evidence type="ECO:0000313" key="5">
    <source>
        <dbReference type="Proteomes" id="UP000005446"/>
    </source>
</evidence>
<dbReference type="InterPro" id="IPR013154">
    <property type="entry name" value="ADH-like_N"/>
</dbReference>
<dbReference type="OrthoDB" id="48317at2759"/>
<dbReference type="Pfam" id="PF08240">
    <property type="entry name" value="ADH_N"/>
    <property type="match status" value="1"/>
</dbReference>
<dbReference type="Gene3D" id="3.40.50.720">
    <property type="entry name" value="NAD(P)-binding Rossmann-like Domain"/>
    <property type="match status" value="1"/>
</dbReference>
<organism evidence="4 5">
    <name type="scientific">Glarea lozoyensis (strain ATCC 74030 / MF5533)</name>
    <dbReference type="NCBI Taxonomy" id="1104152"/>
    <lineage>
        <taxon>Eukaryota</taxon>
        <taxon>Fungi</taxon>
        <taxon>Dikarya</taxon>
        <taxon>Ascomycota</taxon>
        <taxon>Pezizomycotina</taxon>
        <taxon>Leotiomycetes</taxon>
        <taxon>Helotiales</taxon>
        <taxon>Helotiaceae</taxon>
        <taxon>Glarea</taxon>
    </lineage>
</organism>
<reference evidence="4 5" key="1">
    <citation type="journal article" date="2012" name="Eukaryot. Cell">
        <title>Genome sequence of the fungus Glarea lozoyensis: the first genome sequence of a species from the Helotiaceae family.</title>
        <authorList>
            <person name="Youssar L."/>
            <person name="Gruening B.A."/>
            <person name="Erxleben A."/>
            <person name="Guenther S."/>
            <person name="Huettel W."/>
        </authorList>
    </citation>
    <scope>NUCLEOTIDE SEQUENCE [LARGE SCALE GENOMIC DNA]</scope>
    <source>
        <strain evidence="5">ATCC 74030 / MF5533</strain>
    </source>
</reference>
<dbReference type="PANTHER" id="PTHR45348:SF2">
    <property type="entry name" value="ZINC-TYPE ALCOHOL DEHYDROGENASE-LIKE PROTEIN C2E1P3.01"/>
    <property type="match status" value="1"/>
</dbReference>
<dbReference type="InterPro" id="IPR013149">
    <property type="entry name" value="ADH-like_C"/>
</dbReference>
<dbReference type="InterPro" id="IPR036291">
    <property type="entry name" value="NAD(P)-bd_dom_sf"/>
</dbReference>
<proteinExistence type="inferred from homology"/>
<dbReference type="GO" id="GO:0016651">
    <property type="term" value="F:oxidoreductase activity, acting on NAD(P)H"/>
    <property type="evidence" value="ECO:0007669"/>
    <property type="project" value="InterPro"/>
</dbReference>
<dbReference type="Gene3D" id="3.90.180.10">
    <property type="entry name" value="Medium-chain alcohol dehydrogenases, catalytic domain"/>
    <property type="match status" value="1"/>
</dbReference>
<feature type="domain" description="Enoyl reductase (ER)" evidence="3">
    <location>
        <begin position="12"/>
        <end position="370"/>
    </location>
</feature>
<dbReference type="Pfam" id="PF00107">
    <property type="entry name" value="ADH_zinc_N"/>
    <property type="match status" value="1"/>
</dbReference>
<dbReference type="CDD" id="cd08249">
    <property type="entry name" value="enoyl_reductase_like"/>
    <property type="match status" value="1"/>
</dbReference>
<dbReference type="InterPro" id="IPR011032">
    <property type="entry name" value="GroES-like_sf"/>
</dbReference>
<dbReference type="InterPro" id="IPR047122">
    <property type="entry name" value="Trans-enoyl_RdTase-like"/>
</dbReference>
<dbReference type="PANTHER" id="PTHR45348">
    <property type="entry name" value="HYPOTHETICAL OXIDOREDUCTASE (EUROFUNG)"/>
    <property type="match status" value="1"/>
</dbReference>
<dbReference type="SMART" id="SM00829">
    <property type="entry name" value="PKS_ER"/>
    <property type="match status" value="1"/>
</dbReference>
<evidence type="ECO:0000256" key="2">
    <source>
        <dbReference type="ARBA" id="ARBA00023002"/>
    </source>
</evidence>
<protein>
    <submittedName>
        <fullName evidence="4">Putative Zinc-binding alcohol dehydrogenase domain-containing protein cipB</fullName>
    </submittedName>
</protein>